<name>A0A069D2M1_9BACE</name>
<accession>A0A069D2M1</accession>
<evidence type="ECO:0000313" key="3">
    <source>
        <dbReference type="Proteomes" id="UP000027601"/>
    </source>
</evidence>
<dbReference type="GO" id="GO:0006355">
    <property type="term" value="P:regulation of DNA-templated transcription"/>
    <property type="evidence" value="ECO:0007669"/>
    <property type="project" value="InterPro"/>
</dbReference>
<dbReference type="InterPro" id="IPR036388">
    <property type="entry name" value="WH-like_DNA-bd_sf"/>
</dbReference>
<comment type="caution">
    <text evidence="2">The sequence shown here is derived from an EMBL/GenBank/DDBJ whole genome shotgun (WGS) entry which is preliminary data.</text>
</comment>
<dbReference type="eggNOG" id="ENOG5030YNH">
    <property type="taxonomic scope" value="Bacteria"/>
</dbReference>
<protein>
    <submittedName>
        <fullName evidence="2">Uncharacterized protein</fullName>
    </submittedName>
</protein>
<keyword evidence="3" id="KW-1185">Reference proteome</keyword>
<dbReference type="AlphaFoldDB" id="A0A069D2M1"/>
<keyword evidence="1" id="KW-0472">Membrane</keyword>
<dbReference type="Proteomes" id="UP000027601">
    <property type="component" value="Unassembled WGS sequence"/>
</dbReference>
<dbReference type="EMBL" id="BAJS01000009">
    <property type="protein sequence ID" value="GAK36667.1"/>
    <property type="molecule type" value="Genomic_DNA"/>
</dbReference>
<dbReference type="GO" id="GO:0003677">
    <property type="term" value="F:DNA binding"/>
    <property type="evidence" value="ECO:0007669"/>
    <property type="project" value="InterPro"/>
</dbReference>
<reference evidence="2 3" key="1">
    <citation type="journal article" date="2015" name="Microbes Environ.">
        <title>Distribution and evolution of nitrogen fixation genes in the phylum bacteroidetes.</title>
        <authorList>
            <person name="Inoue J."/>
            <person name="Oshima K."/>
            <person name="Suda W."/>
            <person name="Sakamoto M."/>
            <person name="Iino T."/>
            <person name="Noda S."/>
            <person name="Hongoh Y."/>
            <person name="Hattori M."/>
            <person name="Ohkuma M."/>
        </authorList>
    </citation>
    <scope>NUCLEOTIDE SEQUENCE [LARGE SCALE GENOMIC DNA]</scope>
    <source>
        <strain evidence="2 3">JCM 15093</strain>
    </source>
</reference>
<feature type="transmembrane region" description="Helical" evidence="1">
    <location>
        <begin position="189"/>
        <end position="213"/>
    </location>
</feature>
<keyword evidence="1" id="KW-0812">Transmembrane</keyword>
<sequence length="330" mass="37701">MIWASAIIAVSLFWGTTIYNNGIQGKIKLKNVAIQTLKEVGELAVNKEFEKLGLSYSRWRAKAKHIKRLAITENGKFEILVDSLKETQGLYSLEAIGYKADVLNCYGKFPLKDILFNWKKRMTGNYGEVKHALSLEITPLGTTHLQKYSCGDTTIFSVQNKLASYYLDEMYTMTLNVFLQSTFWDCINWTAPLLLFLSLLLFFMVLGLIMWVINKIRKDTKTVEVLPPTTYKFGNYTFDTIQHRLSYKEEELSCTPQAARLLLAFAGAPDYLLTNDKIAMACGWSLDDDGINERRRKAINLLRKLFEADDSVTIIALSSKKAYQIVIYNK</sequence>
<proteinExistence type="predicted"/>
<evidence type="ECO:0000256" key="1">
    <source>
        <dbReference type="SAM" id="Phobius"/>
    </source>
</evidence>
<keyword evidence="1" id="KW-1133">Transmembrane helix</keyword>
<dbReference type="InterPro" id="IPR016032">
    <property type="entry name" value="Sig_transdc_resp-reg_C-effctor"/>
</dbReference>
<dbReference type="SUPFAM" id="SSF46894">
    <property type="entry name" value="C-terminal effector domain of the bipartite response regulators"/>
    <property type="match status" value="1"/>
</dbReference>
<evidence type="ECO:0000313" key="2">
    <source>
        <dbReference type="EMBL" id="GAK36667.1"/>
    </source>
</evidence>
<organism evidence="2 3">
    <name type="scientific">Bacteroides graminisolvens DSM 19988 = JCM 15093</name>
    <dbReference type="NCBI Taxonomy" id="1121097"/>
    <lineage>
        <taxon>Bacteria</taxon>
        <taxon>Pseudomonadati</taxon>
        <taxon>Bacteroidota</taxon>
        <taxon>Bacteroidia</taxon>
        <taxon>Bacteroidales</taxon>
        <taxon>Bacteroidaceae</taxon>
        <taxon>Bacteroides</taxon>
    </lineage>
</organism>
<dbReference type="Gene3D" id="1.10.10.10">
    <property type="entry name" value="Winged helix-like DNA-binding domain superfamily/Winged helix DNA-binding domain"/>
    <property type="match status" value="1"/>
</dbReference>
<gene>
    <name evidence="2" type="ORF">JCM15093_1849</name>
</gene>